<proteinExistence type="predicted"/>
<evidence type="ECO:0000313" key="3">
    <source>
        <dbReference type="Proteomes" id="UP000199092"/>
    </source>
</evidence>
<feature type="transmembrane region" description="Helical" evidence="1">
    <location>
        <begin position="134"/>
        <end position="150"/>
    </location>
</feature>
<feature type="transmembrane region" description="Helical" evidence="1">
    <location>
        <begin position="20"/>
        <end position="39"/>
    </location>
</feature>
<dbReference type="STRING" id="546871.SAMN04488543_2458"/>
<keyword evidence="1" id="KW-0812">Transmembrane</keyword>
<dbReference type="RefSeq" id="WP_091413147.1">
    <property type="nucleotide sequence ID" value="NZ_LT629749.1"/>
</dbReference>
<dbReference type="Proteomes" id="UP000199092">
    <property type="component" value="Chromosome I"/>
</dbReference>
<keyword evidence="3" id="KW-1185">Reference proteome</keyword>
<name>A0A1H1VEJ3_9ACTN</name>
<sequence length="223" mass="22485">MVVDTATVPRSARTPDRWGAGFALSFIVLLLGTEGAAALPDVGDSAPVVAAFYSAHRGFIITLQLLGLTGAVMLGAYGWRLRAVDRLVGGIGMVVAVCAVTPGLLTLVLALVANPAAPGRAGTWNGLIPWGDDLLFLGIVAFGAAVAWRLGRRLPALGVLGAVVSLACLSRLLLEAMGRPRGPLESIGPLSFVVLVAVMAVLSFLGVLPRSGAAGGGSGPAAG</sequence>
<feature type="transmembrane region" description="Helical" evidence="1">
    <location>
        <begin position="59"/>
        <end position="79"/>
    </location>
</feature>
<feature type="transmembrane region" description="Helical" evidence="1">
    <location>
        <begin position="157"/>
        <end position="174"/>
    </location>
</feature>
<dbReference type="EMBL" id="LT629749">
    <property type="protein sequence ID" value="SDS82826.1"/>
    <property type="molecule type" value="Genomic_DNA"/>
</dbReference>
<evidence type="ECO:0008006" key="4">
    <source>
        <dbReference type="Google" id="ProtNLM"/>
    </source>
</evidence>
<keyword evidence="1" id="KW-0472">Membrane</keyword>
<feature type="transmembrane region" description="Helical" evidence="1">
    <location>
        <begin position="186"/>
        <end position="208"/>
    </location>
</feature>
<dbReference type="AlphaFoldDB" id="A0A1H1VEJ3"/>
<gene>
    <name evidence="2" type="ORF">SAMN04488543_2458</name>
</gene>
<protein>
    <recommendedName>
        <fullName evidence="4">DUF4386 domain-containing protein</fullName>
    </recommendedName>
</protein>
<evidence type="ECO:0000313" key="2">
    <source>
        <dbReference type="EMBL" id="SDS82826.1"/>
    </source>
</evidence>
<reference evidence="2 3" key="1">
    <citation type="submission" date="2016-10" db="EMBL/GenBank/DDBJ databases">
        <authorList>
            <person name="de Groot N.N."/>
        </authorList>
    </citation>
    <scope>NUCLEOTIDE SEQUENCE [LARGE SCALE GENOMIC DNA]</scope>
    <source>
        <strain evidence="2 3">DSM 21741</strain>
    </source>
</reference>
<keyword evidence="1" id="KW-1133">Transmembrane helix</keyword>
<organism evidence="2 3">
    <name type="scientific">Friedmanniella luteola</name>
    <dbReference type="NCBI Taxonomy" id="546871"/>
    <lineage>
        <taxon>Bacteria</taxon>
        <taxon>Bacillati</taxon>
        <taxon>Actinomycetota</taxon>
        <taxon>Actinomycetes</taxon>
        <taxon>Propionibacteriales</taxon>
        <taxon>Nocardioidaceae</taxon>
        <taxon>Friedmanniella</taxon>
    </lineage>
</organism>
<accession>A0A1H1VEJ3</accession>
<evidence type="ECO:0000256" key="1">
    <source>
        <dbReference type="SAM" id="Phobius"/>
    </source>
</evidence>
<feature type="transmembrane region" description="Helical" evidence="1">
    <location>
        <begin position="91"/>
        <end position="114"/>
    </location>
</feature>